<keyword evidence="1" id="KW-1133">Transmembrane helix</keyword>
<dbReference type="EMBL" id="JACHFW010000017">
    <property type="protein sequence ID" value="MBB5266001.1"/>
    <property type="molecule type" value="Genomic_DNA"/>
</dbReference>
<keyword evidence="3" id="KW-1185">Reference proteome</keyword>
<keyword evidence="1" id="KW-0472">Membrane</keyword>
<evidence type="ECO:0000313" key="3">
    <source>
        <dbReference type="Proteomes" id="UP000543642"/>
    </source>
</evidence>
<proteinExistence type="predicted"/>
<feature type="transmembrane region" description="Helical" evidence="1">
    <location>
        <begin position="6"/>
        <end position="26"/>
    </location>
</feature>
<evidence type="ECO:0000256" key="1">
    <source>
        <dbReference type="SAM" id="Phobius"/>
    </source>
</evidence>
<dbReference type="AlphaFoldDB" id="A0A7W8HCK4"/>
<feature type="transmembrane region" description="Helical" evidence="1">
    <location>
        <begin position="78"/>
        <end position="100"/>
    </location>
</feature>
<dbReference type="RefSeq" id="WP_183776222.1">
    <property type="nucleotide sequence ID" value="NZ_JACHFW010000017.1"/>
</dbReference>
<keyword evidence="1" id="KW-0812">Transmembrane</keyword>
<name>A0A7W8HCK4_9FIRM</name>
<sequence length="104" mass="11262">MTETMVATIGIGACALVFIYLGCLIWKKEKITLLHSYHYDKVSPSDKKIFGKISGWGVIFIGIGLLVTAIIICITDSALSFIAFALGFVVGLALLIYAGAKYNR</sequence>
<comment type="caution">
    <text evidence="2">The sequence shown here is derived from an EMBL/GenBank/DDBJ whole genome shotgun (WGS) entry which is preliminary data.</text>
</comment>
<gene>
    <name evidence="2" type="ORF">HNP82_003153</name>
</gene>
<dbReference type="Proteomes" id="UP000543642">
    <property type="component" value="Unassembled WGS sequence"/>
</dbReference>
<reference evidence="2 3" key="1">
    <citation type="submission" date="2020-08" db="EMBL/GenBank/DDBJ databases">
        <title>Genomic Encyclopedia of Type Strains, Phase IV (KMG-IV): sequencing the most valuable type-strain genomes for metagenomic binning, comparative biology and taxonomic classification.</title>
        <authorList>
            <person name="Goeker M."/>
        </authorList>
    </citation>
    <scope>NUCLEOTIDE SEQUENCE [LARGE SCALE GENOMIC DNA]</scope>
    <source>
        <strain evidence="2 3">DSM 106146</strain>
    </source>
</reference>
<evidence type="ECO:0000313" key="2">
    <source>
        <dbReference type="EMBL" id="MBB5266001.1"/>
    </source>
</evidence>
<feature type="transmembrane region" description="Helical" evidence="1">
    <location>
        <begin position="53"/>
        <end position="72"/>
    </location>
</feature>
<evidence type="ECO:0008006" key="4">
    <source>
        <dbReference type="Google" id="ProtNLM"/>
    </source>
</evidence>
<protein>
    <recommendedName>
        <fullName evidence="4">DUF3784 domain-containing protein</fullName>
    </recommendedName>
</protein>
<accession>A0A7W8HCK4</accession>
<organism evidence="2 3">
    <name type="scientific">Catenibacillus scindens</name>
    <dbReference type="NCBI Taxonomy" id="673271"/>
    <lineage>
        <taxon>Bacteria</taxon>
        <taxon>Bacillati</taxon>
        <taxon>Bacillota</taxon>
        <taxon>Clostridia</taxon>
        <taxon>Lachnospirales</taxon>
        <taxon>Lachnospiraceae</taxon>
        <taxon>Catenibacillus</taxon>
    </lineage>
</organism>